<dbReference type="RefSeq" id="WP_191071877.1">
    <property type="nucleotide sequence ID" value="NZ_CP060506.1"/>
</dbReference>
<gene>
    <name evidence="1" type="ORF">H8R10_06420</name>
</gene>
<organism evidence="1 2">
    <name type="scientific">Nanchangia anserum</name>
    <dbReference type="NCBI Taxonomy" id="2692125"/>
    <lineage>
        <taxon>Bacteria</taxon>
        <taxon>Bacillati</taxon>
        <taxon>Actinomycetota</taxon>
        <taxon>Actinomycetes</taxon>
        <taxon>Actinomycetales</taxon>
        <taxon>Actinomycetaceae</taxon>
        <taxon>Nanchangia</taxon>
    </lineage>
</organism>
<dbReference type="Proteomes" id="UP000627538">
    <property type="component" value="Unassembled WGS sequence"/>
</dbReference>
<accession>A0A8I0KRY0</accession>
<keyword evidence="2" id="KW-1185">Reference proteome</keyword>
<proteinExistence type="predicted"/>
<sequence>MFAAARLIPAALAADGEAVSVWAAAIEKTGAQGADVKAACEAIITGDYEVEFLTVPVFLKALRVAKKEREAAEFFPPAPAGATPAEIAAWRSAYASHVKAGESHEAGLEAARGAVPRLCPAPISDGPRPVIDWAQMRRRHAPA</sequence>
<reference evidence="1 2" key="1">
    <citation type="submission" date="2020-08" db="EMBL/GenBank/DDBJ databases">
        <title>Winkia gen. nov., sp. nov., isolated from faeces of the Anser albifrons in China.</title>
        <authorList>
            <person name="Liu Q."/>
        </authorList>
    </citation>
    <scope>NUCLEOTIDE SEQUENCE [LARGE SCALE GENOMIC DNA]</scope>
    <source>
        <strain evidence="1 2">C62</strain>
    </source>
</reference>
<protein>
    <submittedName>
        <fullName evidence="1">Uncharacterized protein</fullName>
    </submittedName>
</protein>
<evidence type="ECO:0000313" key="1">
    <source>
        <dbReference type="EMBL" id="MBD3689857.1"/>
    </source>
</evidence>
<comment type="caution">
    <text evidence="1">The sequence shown here is derived from an EMBL/GenBank/DDBJ whole genome shotgun (WGS) entry which is preliminary data.</text>
</comment>
<evidence type="ECO:0000313" key="2">
    <source>
        <dbReference type="Proteomes" id="UP000627538"/>
    </source>
</evidence>
<dbReference type="AlphaFoldDB" id="A0A8I0KRY0"/>
<name>A0A8I0KRY0_9ACTO</name>
<dbReference type="EMBL" id="JACRUO010000001">
    <property type="protein sequence ID" value="MBD3689857.1"/>
    <property type="molecule type" value="Genomic_DNA"/>
</dbReference>